<keyword evidence="1" id="KW-0812">Transmembrane</keyword>
<keyword evidence="1" id="KW-0472">Membrane</keyword>
<gene>
    <name evidence="2" type="ORF">LX32DRAFT_405413</name>
</gene>
<sequence>MHVNLGGLGTERREAKMWKVARMSGCGVASSPTRFFFCLPFCFSRFFLFSFLFCGSLFPCICILALGYFLVLSQCAPSTPQSIFPNGFTKKEREK</sequence>
<proteinExistence type="predicted"/>
<accession>A0AAD9M0P9</accession>
<reference evidence="2" key="1">
    <citation type="submission" date="2021-06" db="EMBL/GenBank/DDBJ databases">
        <title>Comparative genomics, transcriptomics and evolutionary studies reveal genomic signatures of adaptation to plant cell wall in hemibiotrophic fungi.</title>
        <authorList>
            <consortium name="DOE Joint Genome Institute"/>
            <person name="Baroncelli R."/>
            <person name="Diaz J.F."/>
            <person name="Benocci T."/>
            <person name="Peng M."/>
            <person name="Battaglia E."/>
            <person name="Haridas S."/>
            <person name="Andreopoulos W."/>
            <person name="Labutti K."/>
            <person name="Pangilinan J."/>
            <person name="Floch G.L."/>
            <person name="Makela M.R."/>
            <person name="Henrissat B."/>
            <person name="Grigoriev I.V."/>
            <person name="Crouch J.A."/>
            <person name="De Vries R.P."/>
            <person name="Sukno S.A."/>
            <person name="Thon M.R."/>
        </authorList>
    </citation>
    <scope>NUCLEOTIDE SEQUENCE</scope>
    <source>
        <strain evidence="2">MAFF235873</strain>
    </source>
</reference>
<evidence type="ECO:0000313" key="3">
    <source>
        <dbReference type="Proteomes" id="UP001232148"/>
    </source>
</evidence>
<organism evidence="2 3">
    <name type="scientific">Colletotrichum zoysiae</name>
    <dbReference type="NCBI Taxonomy" id="1216348"/>
    <lineage>
        <taxon>Eukaryota</taxon>
        <taxon>Fungi</taxon>
        <taxon>Dikarya</taxon>
        <taxon>Ascomycota</taxon>
        <taxon>Pezizomycotina</taxon>
        <taxon>Sordariomycetes</taxon>
        <taxon>Hypocreomycetidae</taxon>
        <taxon>Glomerellales</taxon>
        <taxon>Glomerellaceae</taxon>
        <taxon>Colletotrichum</taxon>
        <taxon>Colletotrichum graminicola species complex</taxon>
    </lineage>
</organism>
<evidence type="ECO:0008006" key="4">
    <source>
        <dbReference type="Google" id="ProtNLM"/>
    </source>
</evidence>
<dbReference type="AlphaFoldDB" id="A0AAD9M0P9"/>
<name>A0AAD9M0P9_9PEZI</name>
<evidence type="ECO:0000256" key="1">
    <source>
        <dbReference type="SAM" id="Phobius"/>
    </source>
</evidence>
<keyword evidence="1" id="KW-1133">Transmembrane helix</keyword>
<comment type="caution">
    <text evidence="2">The sequence shown here is derived from an EMBL/GenBank/DDBJ whole genome shotgun (WGS) entry which is preliminary data.</text>
</comment>
<protein>
    <recommendedName>
        <fullName evidence="4">Transmembrane protein</fullName>
    </recommendedName>
</protein>
<evidence type="ECO:0000313" key="2">
    <source>
        <dbReference type="EMBL" id="KAK2028319.1"/>
    </source>
</evidence>
<dbReference type="Proteomes" id="UP001232148">
    <property type="component" value="Unassembled WGS sequence"/>
</dbReference>
<feature type="transmembrane region" description="Helical" evidence="1">
    <location>
        <begin position="46"/>
        <end position="71"/>
    </location>
</feature>
<keyword evidence="3" id="KW-1185">Reference proteome</keyword>
<dbReference type="EMBL" id="MU842880">
    <property type="protein sequence ID" value="KAK2028319.1"/>
    <property type="molecule type" value="Genomic_DNA"/>
</dbReference>